<evidence type="ECO:0000256" key="3">
    <source>
        <dbReference type="ARBA" id="ARBA00022989"/>
    </source>
</evidence>
<proteinExistence type="predicted"/>
<evidence type="ECO:0000259" key="7">
    <source>
        <dbReference type="Pfam" id="PF06305"/>
    </source>
</evidence>
<organism evidence="8 9">
    <name type="scientific">Corynebacterium comes</name>
    <dbReference type="NCBI Taxonomy" id="2675218"/>
    <lineage>
        <taxon>Bacteria</taxon>
        <taxon>Bacillati</taxon>
        <taxon>Actinomycetota</taxon>
        <taxon>Actinomycetes</taxon>
        <taxon>Mycobacteriales</taxon>
        <taxon>Corynebacteriaceae</taxon>
        <taxon>Corynebacterium</taxon>
    </lineage>
</organism>
<evidence type="ECO:0000256" key="2">
    <source>
        <dbReference type="ARBA" id="ARBA00022692"/>
    </source>
</evidence>
<feature type="compositionally biased region" description="Basic and acidic residues" evidence="5">
    <location>
        <begin position="51"/>
        <end position="62"/>
    </location>
</feature>
<accession>A0A6B8W1V1</accession>
<feature type="region of interest" description="Disordered" evidence="5">
    <location>
        <begin position="1"/>
        <end position="26"/>
    </location>
</feature>
<evidence type="ECO:0000256" key="5">
    <source>
        <dbReference type="SAM" id="MobiDB-lite"/>
    </source>
</evidence>
<dbReference type="EMBL" id="CP046453">
    <property type="protein sequence ID" value="QGU04896.1"/>
    <property type="molecule type" value="Genomic_DNA"/>
</dbReference>
<dbReference type="Pfam" id="PF06305">
    <property type="entry name" value="LapA_dom"/>
    <property type="match status" value="1"/>
</dbReference>
<keyword evidence="9" id="KW-1185">Reference proteome</keyword>
<feature type="transmembrane region" description="Helical" evidence="6">
    <location>
        <begin position="71"/>
        <end position="93"/>
    </location>
</feature>
<keyword evidence="1" id="KW-1003">Cell membrane</keyword>
<evidence type="ECO:0000256" key="6">
    <source>
        <dbReference type="SAM" id="Phobius"/>
    </source>
</evidence>
<feature type="transmembrane region" description="Helical" evidence="6">
    <location>
        <begin position="113"/>
        <end position="137"/>
    </location>
</feature>
<gene>
    <name evidence="8" type="ORF">CETAM_08210</name>
</gene>
<keyword evidence="4 6" id="KW-0472">Membrane</keyword>
<evidence type="ECO:0000313" key="9">
    <source>
        <dbReference type="Proteomes" id="UP000425178"/>
    </source>
</evidence>
<feature type="domain" description="Lipopolysaccharide assembly protein A" evidence="7">
    <location>
        <begin position="95"/>
        <end position="148"/>
    </location>
</feature>
<keyword evidence="3 6" id="KW-1133">Transmembrane helix</keyword>
<reference evidence="8 9" key="1">
    <citation type="journal article" date="2021" name="Int. J. Syst. Evol. Microbiol.">
        <title>Classification of three corynebacterial strains isolated from a small paddock in North Rhine-Westphalia: proposal of &lt;i&gt;Corynebacterium kalinowskii&lt;/i&gt; sp. nov., &lt;i&gt;Corynebacterium comes&lt;/i&gt; sp. nov. and &lt;i&gt;Corynebacterium occultum&lt;/i&gt; sp. nov.</title>
        <authorList>
            <person name="Schaffert L."/>
            <person name="Ruwe M."/>
            <person name="Milse J."/>
            <person name="Hanuschka K."/>
            <person name="Ortseifen V."/>
            <person name="Droste J."/>
            <person name="Brandt D."/>
            <person name="Schl L."/>
            <person name="Kutter Y."/>
            <person name="Vinke S."/>
            <person name="Vieh P."/>
            <person name="Jacob L."/>
            <person name="L N.C."/>
            <person name="Schulte-Berndt E."/>
            <person name="Hain C."/>
            <person name="Linder M."/>
            <person name="Schmidt P."/>
            <person name="Wollenschl L."/>
            <person name="Luttermann T."/>
            <person name="Thieme E."/>
            <person name="Hassa J."/>
            <person name="Haak M."/>
            <person name="Wittchen M."/>
            <person name="Mentz A."/>
            <person name="Persicke M."/>
            <person name="Busche T."/>
            <person name="R C."/>
        </authorList>
    </citation>
    <scope>NUCLEOTIDE SEQUENCE [LARGE SCALE GENOMIC DNA]</scope>
    <source>
        <strain evidence="8 9">2019</strain>
    </source>
</reference>
<protein>
    <recommendedName>
        <fullName evidence="7">Lipopolysaccharide assembly protein A domain-containing protein</fullName>
    </recommendedName>
</protein>
<dbReference type="RefSeq" id="WP_156228405.1">
    <property type="nucleotide sequence ID" value="NZ_CP046453.1"/>
</dbReference>
<evidence type="ECO:0000256" key="1">
    <source>
        <dbReference type="ARBA" id="ARBA00022475"/>
    </source>
</evidence>
<feature type="region of interest" description="Disordered" evidence="5">
    <location>
        <begin position="40"/>
        <end position="62"/>
    </location>
</feature>
<dbReference type="GO" id="GO:0005886">
    <property type="term" value="C:plasma membrane"/>
    <property type="evidence" value="ECO:0007669"/>
    <property type="project" value="InterPro"/>
</dbReference>
<dbReference type="InterPro" id="IPR010445">
    <property type="entry name" value="LapA_dom"/>
</dbReference>
<keyword evidence="2 6" id="KW-0812">Transmembrane</keyword>
<dbReference type="AlphaFoldDB" id="A0A6B8W1V1"/>
<name>A0A6B8W1V1_9CORY</name>
<evidence type="ECO:0000256" key="4">
    <source>
        <dbReference type="ARBA" id="ARBA00023136"/>
    </source>
</evidence>
<dbReference type="KEGG" id="ccoe:CETAM_08210"/>
<sequence length="149" mass="16555">MTRSNSQYGDDPVYDTNPSVRNEPPAAHLDEHRDIYAEEHGTANLPATVTEPEHHKVKQEKVEKPKVRGSVASGTWAALIIGALLLIGLLVFILQNQQQVQLNLFAWTFQFPIGIGFLFAAITGALIMALVGAVRMLELRRQVRKTRKG</sequence>
<evidence type="ECO:0000313" key="8">
    <source>
        <dbReference type="EMBL" id="QGU04896.1"/>
    </source>
</evidence>
<dbReference type="Proteomes" id="UP000425178">
    <property type="component" value="Chromosome"/>
</dbReference>